<dbReference type="eggNOG" id="arCOG04636">
    <property type="taxonomic scope" value="Archaea"/>
</dbReference>
<dbReference type="RefSeq" id="WP_015788582.1">
    <property type="nucleotide sequence ID" value="NC_013158.1"/>
</dbReference>
<protein>
    <recommendedName>
        <fullName evidence="1">DUF7836 domain-containing protein</fullName>
    </recommendedName>
</protein>
<sequence length="59" mass="7113">MEEAYVRLVCPECRKEWESTPRDLPAPEKLFACPDCDEQRRLSEFMRTDRDLETLQELH</sequence>
<dbReference type="GeneID" id="8383092"/>
<dbReference type="AlphaFoldDB" id="C7NUA7"/>
<evidence type="ECO:0000259" key="1">
    <source>
        <dbReference type="Pfam" id="PF25206"/>
    </source>
</evidence>
<gene>
    <name evidence="2" type="ordered locus">Huta_0819</name>
</gene>
<dbReference type="OrthoDB" id="179396at2157"/>
<dbReference type="KEGG" id="hut:Huta_0819"/>
<keyword evidence="3" id="KW-1185">Reference proteome</keyword>
<proteinExistence type="predicted"/>
<accession>C7NUA7</accession>
<dbReference type="Proteomes" id="UP000002071">
    <property type="component" value="Chromosome"/>
</dbReference>
<name>C7NUA7_HALUD</name>
<dbReference type="InterPro" id="IPR057158">
    <property type="entry name" value="DUF7836"/>
</dbReference>
<evidence type="ECO:0000313" key="3">
    <source>
        <dbReference type="Proteomes" id="UP000002071"/>
    </source>
</evidence>
<dbReference type="HOGENOM" id="CLU_2949230_0_0_2"/>
<reference evidence="2 3" key="1">
    <citation type="journal article" date="2009" name="Stand. Genomic Sci.">
        <title>Complete genome sequence of Halorhabdus utahensis type strain (AX-2).</title>
        <authorList>
            <person name="Anderson I."/>
            <person name="Tindall B.J."/>
            <person name="Pomrenke H."/>
            <person name="Goker M."/>
            <person name="Lapidus A."/>
            <person name="Nolan M."/>
            <person name="Copeland A."/>
            <person name="Glavina Del Rio T."/>
            <person name="Chen F."/>
            <person name="Tice H."/>
            <person name="Cheng J.F."/>
            <person name="Lucas S."/>
            <person name="Chertkov O."/>
            <person name="Bruce D."/>
            <person name="Brettin T."/>
            <person name="Detter J.C."/>
            <person name="Han C."/>
            <person name="Goodwin L."/>
            <person name="Land M."/>
            <person name="Hauser L."/>
            <person name="Chang Y.J."/>
            <person name="Jeffries C.D."/>
            <person name="Pitluck S."/>
            <person name="Pati A."/>
            <person name="Mavromatis K."/>
            <person name="Ivanova N."/>
            <person name="Ovchinnikova G."/>
            <person name="Chen A."/>
            <person name="Palaniappan K."/>
            <person name="Chain P."/>
            <person name="Rohde M."/>
            <person name="Bristow J."/>
            <person name="Eisen J.A."/>
            <person name="Markowitz V."/>
            <person name="Hugenholtz P."/>
            <person name="Kyrpides N.C."/>
            <person name="Klenk H.P."/>
        </authorList>
    </citation>
    <scope>NUCLEOTIDE SEQUENCE [LARGE SCALE GENOMIC DNA]</scope>
    <source>
        <strain evidence="3">DSM 12940 / JCM 11049 / AX-2</strain>
    </source>
</reference>
<evidence type="ECO:0000313" key="2">
    <source>
        <dbReference type="EMBL" id="ACV11004.1"/>
    </source>
</evidence>
<feature type="domain" description="DUF7836" evidence="1">
    <location>
        <begin position="1"/>
        <end position="59"/>
    </location>
</feature>
<dbReference type="Pfam" id="PF25206">
    <property type="entry name" value="DUF7836"/>
    <property type="match status" value="1"/>
</dbReference>
<dbReference type="EMBL" id="CP001687">
    <property type="protein sequence ID" value="ACV11004.1"/>
    <property type="molecule type" value="Genomic_DNA"/>
</dbReference>
<organism evidence="2 3">
    <name type="scientific">Halorhabdus utahensis (strain DSM 12940 / JCM 11049 / AX-2)</name>
    <dbReference type="NCBI Taxonomy" id="519442"/>
    <lineage>
        <taxon>Archaea</taxon>
        <taxon>Methanobacteriati</taxon>
        <taxon>Methanobacteriota</taxon>
        <taxon>Stenosarchaea group</taxon>
        <taxon>Halobacteria</taxon>
        <taxon>Halobacteriales</taxon>
        <taxon>Haloarculaceae</taxon>
        <taxon>Halorhabdus</taxon>
    </lineage>
</organism>